<accession>A0ABP8MWJ0</accession>
<proteinExistence type="predicted"/>
<evidence type="ECO:0000313" key="1">
    <source>
        <dbReference type="EMBL" id="GAA4456000.1"/>
    </source>
</evidence>
<name>A0ABP8MWJ0_9BACT</name>
<organism evidence="1 2">
    <name type="scientific">Novipirellula rosea</name>
    <dbReference type="NCBI Taxonomy" id="1031540"/>
    <lineage>
        <taxon>Bacteria</taxon>
        <taxon>Pseudomonadati</taxon>
        <taxon>Planctomycetota</taxon>
        <taxon>Planctomycetia</taxon>
        <taxon>Pirellulales</taxon>
        <taxon>Pirellulaceae</taxon>
        <taxon>Novipirellula</taxon>
    </lineage>
</organism>
<dbReference type="Proteomes" id="UP001500840">
    <property type="component" value="Unassembled WGS sequence"/>
</dbReference>
<keyword evidence="2" id="KW-1185">Reference proteome</keyword>
<protein>
    <submittedName>
        <fullName evidence="1">Uncharacterized protein</fullName>
    </submittedName>
</protein>
<gene>
    <name evidence="1" type="ORF">GCM10023156_30750</name>
</gene>
<sequence>MIHLPSGEVRAGGSRLWVGLAVLEMGDANSRSPPLSARIPATALSRREGKLNSPPLPLSVSPPLTFLPLAFLIPHIPCTHHFRLLRLRHSG</sequence>
<evidence type="ECO:0000313" key="2">
    <source>
        <dbReference type="Proteomes" id="UP001500840"/>
    </source>
</evidence>
<reference evidence="2" key="1">
    <citation type="journal article" date="2019" name="Int. J. Syst. Evol. Microbiol.">
        <title>The Global Catalogue of Microorganisms (GCM) 10K type strain sequencing project: providing services to taxonomists for standard genome sequencing and annotation.</title>
        <authorList>
            <consortium name="The Broad Institute Genomics Platform"/>
            <consortium name="The Broad Institute Genome Sequencing Center for Infectious Disease"/>
            <person name="Wu L."/>
            <person name="Ma J."/>
        </authorList>
    </citation>
    <scope>NUCLEOTIDE SEQUENCE [LARGE SCALE GENOMIC DNA]</scope>
    <source>
        <strain evidence="2">JCM 17759</strain>
    </source>
</reference>
<dbReference type="EMBL" id="BAABGA010000036">
    <property type="protein sequence ID" value="GAA4456000.1"/>
    <property type="molecule type" value="Genomic_DNA"/>
</dbReference>
<comment type="caution">
    <text evidence="1">The sequence shown here is derived from an EMBL/GenBank/DDBJ whole genome shotgun (WGS) entry which is preliminary data.</text>
</comment>